<dbReference type="InterPro" id="IPR000073">
    <property type="entry name" value="AB_hydrolase_1"/>
</dbReference>
<dbReference type="KEGG" id="erz:ER308_07490"/>
<dbReference type="GO" id="GO:0016787">
    <property type="term" value="F:hydrolase activity"/>
    <property type="evidence" value="ECO:0007669"/>
    <property type="project" value="UniProtKB-KW"/>
</dbReference>
<reference evidence="3 4" key="1">
    <citation type="submission" date="2019-01" db="EMBL/GenBank/DDBJ databases">
        <title>Egibacter rhizosphaerae EGI 80759T.</title>
        <authorList>
            <person name="Chen D.-D."/>
            <person name="Tian Y."/>
            <person name="Jiao J.-Y."/>
            <person name="Zhang X.-T."/>
            <person name="Zhang Y.-G."/>
            <person name="Zhang Y."/>
            <person name="Xiao M."/>
            <person name="Shu W.-S."/>
            <person name="Li W.-J."/>
        </authorList>
    </citation>
    <scope>NUCLEOTIDE SEQUENCE [LARGE SCALE GENOMIC DNA]</scope>
    <source>
        <strain evidence="3 4">EGI 80759</strain>
    </source>
</reference>
<name>A0A411YDU1_9ACTN</name>
<dbReference type="SUPFAM" id="SSF53474">
    <property type="entry name" value="alpha/beta-Hydrolases"/>
    <property type="match status" value="1"/>
</dbReference>
<organism evidence="3 4">
    <name type="scientific">Egibacter rhizosphaerae</name>
    <dbReference type="NCBI Taxonomy" id="1670831"/>
    <lineage>
        <taxon>Bacteria</taxon>
        <taxon>Bacillati</taxon>
        <taxon>Actinomycetota</taxon>
        <taxon>Nitriliruptoria</taxon>
        <taxon>Egibacterales</taxon>
        <taxon>Egibacteraceae</taxon>
        <taxon>Egibacter</taxon>
    </lineage>
</organism>
<gene>
    <name evidence="3" type="ORF">ER308_07490</name>
</gene>
<keyword evidence="3" id="KW-0378">Hydrolase</keyword>
<evidence type="ECO:0000313" key="4">
    <source>
        <dbReference type="Proteomes" id="UP000291469"/>
    </source>
</evidence>
<dbReference type="OrthoDB" id="9789573at2"/>
<dbReference type="PANTHER" id="PTHR22946">
    <property type="entry name" value="DIENELACTONE HYDROLASE DOMAIN-CONTAINING PROTEIN-RELATED"/>
    <property type="match status" value="1"/>
</dbReference>
<accession>A0A411YDU1</accession>
<sequence>MRTEELEFVGSAGDRLAGVLHVPEDAVEGPPRGSIVLAHCFTCSKDLHTMTRLARGLAEAGYAVLRFDFTGLGESEGEFGETTVSTNVGDLVRAAAALLERGYGPCGLVGHSLGGAAALLASERLKTVRSVAVIGAPSTPEHVRHLLSDREDAIRRKGEAVVEIAGRPFPIAEEFLDDLEAHRQRDHVRHLGRPLLVLHAVDDEVVGVDEGEANFAAARQPKSFVPLLETDHLLSSHASAEQALDSVRAWFERTL</sequence>
<protein>
    <submittedName>
        <fullName evidence="3">Alpha/beta hydrolase</fullName>
    </submittedName>
</protein>
<evidence type="ECO:0000259" key="2">
    <source>
        <dbReference type="Pfam" id="PF12697"/>
    </source>
</evidence>
<keyword evidence="4" id="KW-1185">Reference proteome</keyword>
<evidence type="ECO:0000256" key="1">
    <source>
        <dbReference type="ARBA" id="ARBA00038115"/>
    </source>
</evidence>
<feature type="domain" description="AB hydrolase-1" evidence="2">
    <location>
        <begin position="35"/>
        <end position="198"/>
    </location>
</feature>
<dbReference type="Gene3D" id="3.40.50.1820">
    <property type="entry name" value="alpha/beta hydrolase"/>
    <property type="match status" value="1"/>
</dbReference>
<comment type="similarity">
    <text evidence="1">Belongs to the AB hydrolase superfamily. FUS2 hydrolase family.</text>
</comment>
<dbReference type="EMBL" id="CP036402">
    <property type="protein sequence ID" value="QBI19409.1"/>
    <property type="molecule type" value="Genomic_DNA"/>
</dbReference>
<dbReference type="InterPro" id="IPR029058">
    <property type="entry name" value="AB_hydrolase_fold"/>
</dbReference>
<evidence type="ECO:0000313" key="3">
    <source>
        <dbReference type="EMBL" id="QBI19409.1"/>
    </source>
</evidence>
<proteinExistence type="inferred from homology"/>
<dbReference type="Proteomes" id="UP000291469">
    <property type="component" value="Chromosome"/>
</dbReference>
<dbReference type="AlphaFoldDB" id="A0A411YDU1"/>
<dbReference type="Pfam" id="PF12697">
    <property type="entry name" value="Abhydrolase_6"/>
    <property type="match status" value="1"/>
</dbReference>
<dbReference type="RefSeq" id="WP_131154406.1">
    <property type="nucleotide sequence ID" value="NZ_CP036402.1"/>
</dbReference>
<dbReference type="InterPro" id="IPR050261">
    <property type="entry name" value="FrsA_esterase"/>
</dbReference>